<sequence>MDLLEIPNIYYVPYSKMAHILLLCIMSMIILIGRSFYSCYFNTKFLNYSLLGSFWVWLVTFNSEKLPIETTKIPYFPNLAGILLILLLQIIGNRRYYYNGRCFQITVPVLFLITPFLFLIIRFYDGTLGLQILNNVATMLVSNYGTLATLFLIYFNDPYRKFLLEMVSIMVVIQDTYIGISGYEDCRNIWNFPDFWDWRQSRITDLISIGEQSNIFIQKSIIYIYSNLRSGNEKTTTIIIVEIHYLCKIILYRANSLNIIFLSQTVSSSREHASFRVVMRLISFLLCDATNNYLPSLNEQRIRHECKLLSQFRGKSSKIVRFQWKIDVKHNSVDLSNVFVLALFYFAILMHDKKSFLMLLEFLQGFRDLTIQKVINKKSIIFRHRSQKLIKDILDKVIFEIHHTNFRLITILNH</sequence>
<keyword evidence="2" id="KW-1185">Reference proteome</keyword>
<evidence type="ECO:0000313" key="3">
    <source>
        <dbReference type="WBParaSite" id="Hba_03405"/>
    </source>
</evidence>
<organism evidence="2 3">
    <name type="scientific">Heterorhabditis bacteriophora</name>
    <name type="common">Entomopathogenic nematode worm</name>
    <dbReference type="NCBI Taxonomy" id="37862"/>
    <lineage>
        <taxon>Eukaryota</taxon>
        <taxon>Metazoa</taxon>
        <taxon>Ecdysozoa</taxon>
        <taxon>Nematoda</taxon>
        <taxon>Chromadorea</taxon>
        <taxon>Rhabditida</taxon>
        <taxon>Rhabditina</taxon>
        <taxon>Rhabditomorpha</taxon>
        <taxon>Strongyloidea</taxon>
        <taxon>Heterorhabditidae</taxon>
        <taxon>Heterorhabditis</taxon>
    </lineage>
</organism>
<dbReference type="InterPro" id="IPR019422">
    <property type="entry name" value="7TM_GPCR_serpentine_rcpt_Srh"/>
</dbReference>
<dbReference type="Proteomes" id="UP000095283">
    <property type="component" value="Unplaced"/>
</dbReference>
<feature type="transmembrane region" description="Helical" evidence="1">
    <location>
        <begin position="12"/>
        <end position="33"/>
    </location>
</feature>
<dbReference type="WBParaSite" id="Hba_03405">
    <property type="protein sequence ID" value="Hba_03405"/>
    <property type="gene ID" value="Hba_03405"/>
</dbReference>
<name>A0A1I7WER4_HETBA</name>
<feature type="transmembrane region" description="Helical" evidence="1">
    <location>
        <begin position="75"/>
        <end position="93"/>
    </location>
</feature>
<proteinExistence type="predicted"/>
<feature type="transmembrane region" description="Helical" evidence="1">
    <location>
        <begin position="105"/>
        <end position="124"/>
    </location>
</feature>
<keyword evidence="1" id="KW-1133">Transmembrane helix</keyword>
<feature type="transmembrane region" description="Helical" evidence="1">
    <location>
        <begin position="136"/>
        <end position="155"/>
    </location>
</feature>
<reference evidence="3" key="1">
    <citation type="submission" date="2016-11" db="UniProtKB">
        <authorList>
            <consortium name="WormBaseParasite"/>
        </authorList>
    </citation>
    <scope>IDENTIFICATION</scope>
</reference>
<feature type="transmembrane region" description="Helical" evidence="1">
    <location>
        <begin position="335"/>
        <end position="351"/>
    </location>
</feature>
<evidence type="ECO:0000313" key="2">
    <source>
        <dbReference type="Proteomes" id="UP000095283"/>
    </source>
</evidence>
<keyword evidence="1" id="KW-0812">Transmembrane</keyword>
<keyword evidence="1" id="KW-0472">Membrane</keyword>
<dbReference type="Pfam" id="PF10318">
    <property type="entry name" value="7TM_GPCR_Srh"/>
    <property type="match status" value="1"/>
</dbReference>
<evidence type="ECO:0000256" key="1">
    <source>
        <dbReference type="SAM" id="Phobius"/>
    </source>
</evidence>
<dbReference type="AlphaFoldDB" id="A0A1I7WER4"/>
<protein>
    <submittedName>
        <fullName evidence="3">Uncharacterized protein</fullName>
    </submittedName>
</protein>
<accession>A0A1I7WER4</accession>
<feature type="transmembrane region" description="Helical" evidence="1">
    <location>
        <begin position="45"/>
        <end position="63"/>
    </location>
</feature>